<dbReference type="InterPro" id="IPR052968">
    <property type="entry name" value="Nucleotide_metab_enz"/>
</dbReference>
<dbReference type="InterPro" id="IPR038763">
    <property type="entry name" value="DHH_sf"/>
</dbReference>
<reference evidence="2 3" key="1">
    <citation type="submission" date="2014-12" db="EMBL/GenBank/DDBJ databases">
        <title>Comparative genome analysis of Bacillus coagulans HM-08, Clostridium butyricum HM-68, Bacillus subtilis HM-66 and Bacillus licheniformis BL-09.</title>
        <authorList>
            <person name="Zhang H."/>
        </authorList>
    </citation>
    <scope>NUCLEOTIDE SEQUENCE [LARGE SCALE GENOMIC DNA]</scope>
    <source>
        <strain evidence="2 3">HM-66</strain>
    </source>
</reference>
<dbReference type="PATRIC" id="fig|1423.173.peg.1727"/>
<evidence type="ECO:0000313" key="2">
    <source>
        <dbReference type="EMBL" id="KIU12843.1"/>
    </source>
</evidence>
<proteinExistence type="predicted"/>
<dbReference type="PANTHER" id="PTHR42146">
    <property type="entry name" value="3',5'-CYCLIC-NUCLEOTIDE PHOSPHODIESTERASE"/>
    <property type="match status" value="1"/>
</dbReference>
<dbReference type="SUPFAM" id="SSF64182">
    <property type="entry name" value="DHH phosphoesterases"/>
    <property type="match status" value="1"/>
</dbReference>
<sequence length="414" mass="48163">MYHLYSHNDLDGVGCGIVAKLAFGKDVEVRYNSVNGLNAQVQYFLEKAKESNRQDTLFITDLAVNEENEERLNEYVHAGGKVKLIDHHKTALHLNEHEWGFVQVEYDDGRLTSATSLLYGYLVENGFMKPTNALDQFTELVRQYDTWEWERYDQKQAKRLNDLFFLLSIDEFEAKMIQRLSAHDEFFFDDFEEKLLDLEDEKIERYLRRKKREMVQTFVHEHCVGIVHAESYHSELGNRLGKDNPHLDYIAILSMGSKRVSLRTIHDYIDVSEIAGRYGGGGHAKASGCSITDEVYELFVAEAFRIDPVRPDAFRNIYNLKGSVNGSLYENRAQMRFFLFPLDNEWNIQINGETQDETFAAFEEAEWFIKRNYAASLVRDEVFVAFLAENLKLANQHRKKNMHRGASVTPMHIR</sequence>
<protein>
    <submittedName>
        <fullName evidence="2">Ribonuclease</fullName>
    </submittedName>
</protein>
<dbReference type="EMBL" id="JXBC01000002">
    <property type="protein sequence ID" value="KIU12843.1"/>
    <property type="molecule type" value="Genomic_DNA"/>
</dbReference>
<gene>
    <name evidence="2" type="ORF">SC09_Contig19orf01433</name>
</gene>
<dbReference type="Gene3D" id="3.90.1640.10">
    <property type="entry name" value="inorganic pyrophosphatase (n-terminal core)"/>
    <property type="match status" value="1"/>
</dbReference>
<dbReference type="PANTHER" id="PTHR42146:SF1">
    <property type="entry name" value="OLIGORIBONUCLEASE NRNB"/>
    <property type="match status" value="1"/>
</dbReference>
<dbReference type="AlphaFoldDB" id="A0A0D1IU36"/>
<dbReference type="Gene3D" id="3.10.310.30">
    <property type="match status" value="1"/>
</dbReference>
<dbReference type="InterPro" id="IPR058608">
    <property type="entry name" value="NrnB_C"/>
</dbReference>
<dbReference type="STRING" id="483913.AN935_09495"/>
<dbReference type="Pfam" id="PF26386">
    <property type="entry name" value="NrnB_C"/>
    <property type="match status" value="1"/>
</dbReference>
<comment type="caution">
    <text evidence="2">The sequence shown here is derived from an EMBL/GenBank/DDBJ whole genome shotgun (WGS) entry which is preliminary data.</text>
</comment>
<accession>A0A0D1IU36</accession>
<name>A0A0D1IU36_BACIU</name>
<dbReference type="Proteomes" id="UP000032247">
    <property type="component" value="Unassembled WGS sequence"/>
</dbReference>
<evidence type="ECO:0000259" key="1">
    <source>
        <dbReference type="Pfam" id="PF26386"/>
    </source>
</evidence>
<feature type="domain" description="Oligoribonuclease NrnB C-terminal" evidence="1">
    <location>
        <begin position="326"/>
        <end position="394"/>
    </location>
</feature>
<organism evidence="2 3">
    <name type="scientific">Bacillus subtilis</name>
    <dbReference type="NCBI Taxonomy" id="1423"/>
    <lineage>
        <taxon>Bacteria</taxon>
        <taxon>Bacillati</taxon>
        <taxon>Bacillota</taxon>
        <taxon>Bacilli</taxon>
        <taxon>Bacillales</taxon>
        <taxon>Bacillaceae</taxon>
        <taxon>Bacillus</taxon>
    </lineage>
</organism>
<evidence type="ECO:0000313" key="3">
    <source>
        <dbReference type="Proteomes" id="UP000032247"/>
    </source>
</evidence>